<protein>
    <submittedName>
        <fullName evidence="2">Uncharacterized protein</fullName>
    </submittedName>
</protein>
<feature type="compositionally biased region" description="Low complexity" evidence="1">
    <location>
        <begin position="172"/>
        <end position="181"/>
    </location>
</feature>
<proteinExistence type="predicted"/>
<reference evidence="2" key="1">
    <citation type="journal article" date="2020" name="Cell">
        <title>Large-Scale Comparative Analyses of Tick Genomes Elucidate Their Genetic Diversity and Vector Capacities.</title>
        <authorList>
            <consortium name="Tick Genome and Microbiome Consortium (TIGMIC)"/>
            <person name="Jia N."/>
            <person name="Wang J."/>
            <person name="Shi W."/>
            <person name="Du L."/>
            <person name="Sun Y."/>
            <person name="Zhan W."/>
            <person name="Jiang J.F."/>
            <person name="Wang Q."/>
            <person name="Zhang B."/>
            <person name="Ji P."/>
            <person name="Bell-Sakyi L."/>
            <person name="Cui X.M."/>
            <person name="Yuan T.T."/>
            <person name="Jiang B.G."/>
            <person name="Yang W.F."/>
            <person name="Lam T.T."/>
            <person name="Chang Q.C."/>
            <person name="Ding S.J."/>
            <person name="Wang X.J."/>
            <person name="Zhu J.G."/>
            <person name="Ruan X.D."/>
            <person name="Zhao L."/>
            <person name="Wei J.T."/>
            <person name="Ye R.Z."/>
            <person name="Que T.C."/>
            <person name="Du C.H."/>
            <person name="Zhou Y.H."/>
            <person name="Cheng J.X."/>
            <person name="Dai P.F."/>
            <person name="Guo W.B."/>
            <person name="Han X.H."/>
            <person name="Huang E.J."/>
            <person name="Li L.F."/>
            <person name="Wei W."/>
            <person name="Gao Y.C."/>
            <person name="Liu J.Z."/>
            <person name="Shao H.Z."/>
            <person name="Wang X."/>
            <person name="Wang C.C."/>
            <person name="Yang T.C."/>
            <person name="Huo Q.B."/>
            <person name="Li W."/>
            <person name="Chen H.Y."/>
            <person name="Chen S.E."/>
            <person name="Zhou L.G."/>
            <person name="Ni X.B."/>
            <person name="Tian J.H."/>
            <person name="Sheng Y."/>
            <person name="Liu T."/>
            <person name="Pan Y.S."/>
            <person name="Xia L.Y."/>
            <person name="Li J."/>
            <person name="Zhao F."/>
            <person name="Cao W.C."/>
        </authorList>
    </citation>
    <scope>NUCLEOTIDE SEQUENCE</scope>
    <source>
        <strain evidence="2">Rmic-2018</strain>
    </source>
</reference>
<dbReference type="GO" id="GO:0006357">
    <property type="term" value="P:regulation of transcription by RNA polymerase II"/>
    <property type="evidence" value="ECO:0007669"/>
    <property type="project" value="TreeGrafter"/>
</dbReference>
<feature type="compositionally biased region" description="Low complexity" evidence="1">
    <location>
        <begin position="382"/>
        <end position="401"/>
    </location>
</feature>
<dbReference type="AlphaFoldDB" id="A0A9J6CUB2"/>
<dbReference type="Proteomes" id="UP000821866">
    <property type="component" value="Unassembled WGS sequence"/>
</dbReference>
<evidence type="ECO:0000313" key="3">
    <source>
        <dbReference type="Proteomes" id="UP000821866"/>
    </source>
</evidence>
<feature type="region of interest" description="Disordered" evidence="1">
    <location>
        <begin position="371"/>
        <end position="411"/>
    </location>
</feature>
<name>A0A9J6CUB2_RHIMP</name>
<reference evidence="2" key="2">
    <citation type="submission" date="2021-09" db="EMBL/GenBank/DDBJ databases">
        <authorList>
            <person name="Jia N."/>
            <person name="Wang J."/>
            <person name="Shi W."/>
            <person name="Du L."/>
            <person name="Sun Y."/>
            <person name="Zhan W."/>
            <person name="Jiang J."/>
            <person name="Wang Q."/>
            <person name="Zhang B."/>
            <person name="Ji P."/>
            <person name="Sakyi L.B."/>
            <person name="Cui X."/>
            <person name="Yuan T."/>
            <person name="Jiang B."/>
            <person name="Yang W."/>
            <person name="Lam T.T.-Y."/>
            <person name="Chang Q."/>
            <person name="Ding S."/>
            <person name="Wang X."/>
            <person name="Zhu J."/>
            <person name="Ruan X."/>
            <person name="Zhao L."/>
            <person name="Wei J."/>
            <person name="Que T."/>
            <person name="Du C."/>
            <person name="Cheng J."/>
            <person name="Dai P."/>
            <person name="Han X."/>
            <person name="Huang E."/>
            <person name="Gao Y."/>
            <person name="Liu J."/>
            <person name="Shao H."/>
            <person name="Ye R."/>
            <person name="Li L."/>
            <person name="Wei W."/>
            <person name="Wang X."/>
            <person name="Wang C."/>
            <person name="Huo Q."/>
            <person name="Li W."/>
            <person name="Guo W."/>
            <person name="Chen H."/>
            <person name="Chen S."/>
            <person name="Zhou L."/>
            <person name="Zhou L."/>
            <person name="Ni X."/>
            <person name="Tian J."/>
            <person name="Zhou Y."/>
            <person name="Sheng Y."/>
            <person name="Liu T."/>
            <person name="Pan Y."/>
            <person name="Xia L."/>
            <person name="Li J."/>
            <person name="Zhao F."/>
            <person name="Cao W."/>
        </authorList>
    </citation>
    <scope>NUCLEOTIDE SEQUENCE</scope>
    <source>
        <strain evidence="2">Rmic-2018</strain>
        <tissue evidence="2">Larvae</tissue>
    </source>
</reference>
<evidence type="ECO:0000256" key="1">
    <source>
        <dbReference type="SAM" id="MobiDB-lite"/>
    </source>
</evidence>
<dbReference type="PANTHER" id="PTHR10782:SF4">
    <property type="entry name" value="TONALLI, ISOFORM E"/>
    <property type="match status" value="1"/>
</dbReference>
<organism evidence="2 3">
    <name type="scientific">Rhipicephalus microplus</name>
    <name type="common">Cattle tick</name>
    <name type="synonym">Boophilus microplus</name>
    <dbReference type="NCBI Taxonomy" id="6941"/>
    <lineage>
        <taxon>Eukaryota</taxon>
        <taxon>Metazoa</taxon>
        <taxon>Ecdysozoa</taxon>
        <taxon>Arthropoda</taxon>
        <taxon>Chelicerata</taxon>
        <taxon>Arachnida</taxon>
        <taxon>Acari</taxon>
        <taxon>Parasitiformes</taxon>
        <taxon>Ixodida</taxon>
        <taxon>Ixodoidea</taxon>
        <taxon>Ixodidae</taxon>
        <taxon>Rhipicephalinae</taxon>
        <taxon>Rhipicephalus</taxon>
        <taxon>Boophilus</taxon>
    </lineage>
</organism>
<dbReference type="PANTHER" id="PTHR10782">
    <property type="entry name" value="ZINC FINGER MIZ DOMAIN-CONTAINING PROTEIN"/>
    <property type="match status" value="1"/>
</dbReference>
<dbReference type="EMBL" id="JABSTU010006811">
    <property type="protein sequence ID" value="KAH7932220.1"/>
    <property type="molecule type" value="Genomic_DNA"/>
</dbReference>
<dbReference type="GO" id="GO:0003712">
    <property type="term" value="F:transcription coregulator activity"/>
    <property type="evidence" value="ECO:0007669"/>
    <property type="project" value="TreeGrafter"/>
</dbReference>
<sequence>MQKLPKSDKEDLVKFQKYVIALRKAVPFQLGQISNRDQMLVYQDMPSTLTVHQEGSRQVIVRSTGRDKTRVLSCTGRNLPPYMVFKRRTLPEGEKLPKNVVCCQNLISKTAILEGLEVDQYMWGILTNLSNSDVEEVTIDATASWKPVTLKSIKDEHDGTESCSGGKRLKAMSPGSMTMPTTSSWEMGQGLAPYPALPPPDMQSIVNGPSMANGPVMAGGPVMTSGAGMPNGPVMPSGPSMSNGPVMGNGSGIPNGMGYGNRNGGFDFHSQASDFGSPLSHLSDSVASLDHLAAMEKSLNHHEQARMDTFIFSHVFTGLEGSGGPDSLAPDLSELSFDPAAVIDGEGQGQEGLNLLPESCVDAMELLSYLDPPDLGGGAGSTGSSHTGPTSSSTASGSTPANDDLLALFEP</sequence>
<comment type="caution">
    <text evidence="2">The sequence shown here is derived from an EMBL/GenBank/DDBJ whole genome shotgun (WGS) entry which is preliminary data.</text>
</comment>
<dbReference type="GO" id="GO:0016925">
    <property type="term" value="P:protein sumoylation"/>
    <property type="evidence" value="ECO:0007669"/>
    <property type="project" value="TreeGrafter"/>
</dbReference>
<gene>
    <name evidence="2" type="ORF">HPB51_029453</name>
</gene>
<dbReference type="Gene3D" id="3.30.40.10">
    <property type="entry name" value="Zinc/RING finger domain, C3HC4 (zinc finger)"/>
    <property type="match status" value="1"/>
</dbReference>
<feature type="region of interest" description="Disordered" evidence="1">
    <location>
        <begin position="156"/>
        <end position="181"/>
    </location>
</feature>
<dbReference type="GO" id="GO:0000785">
    <property type="term" value="C:chromatin"/>
    <property type="evidence" value="ECO:0007669"/>
    <property type="project" value="TreeGrafter"/>
</dbReference>
<dbReference type="VEuPathDB" id="VectorBase:LOC119187509"/>
<dbReference type="GO" id="GO:0061665">
    <property type="term" value="F:SUMO ligase activity"/>
    <property type="evidence" value="ECO:0007669"/>
    <property type="project" value="TreeGrafter"/>
</dbReference>
<keyword evidence="3" id="KW-1185">Reference proteome</keyword>
<evidence type="ECO:0000313" key="2">
    <source>
        <dbReference type="EMBL" id="KAH7932220.1"/>
    </source>
</evidence>
<accession>A0A9J6CUB2</accession>
<dbReference type="InterPro" id="IPR013083">
    <property type="entry name" value="Znf_RING/FYVE/PHD"/>
</dbReference>